<organism evidence="2 3">
    <name type="scientific">Trypanosoma cruzi</name>
    <dbReference type="NCBI Taxonomy" id="5693"/>
    <lineage>
        <taxon>Eukaryota</taxon>
        <taxon>Discoba</taxon>
        <taxon>Euglenozoa</taxon>
        <taxon>Kinetoplastea</taxon>
        <taxon>Metakinetoplastina</taxon>
        <taxon>Trypanosomatida</taxon>
        <taxon>Trypanosomatidae</taxon>
        <taxon>Trypanosoma</taxon>
        <taxon>Schizotrypanum</taxon>
    </lineage>
</organism>
<feature type="compositionally biased region" description="Polar residues" evidence="1">
    <location>
        <begin position="124"/>
        <end position="146"/>
    </location>
</feature>
<dbReference type="EMBL" id="JABDHM010000137">
    <property type="protein sequence ID" value="KAF5217407.1"/>
    <property type="molecule type" value="Genomic_DNA"/>
</dbReference>
<dbReference type="Proteomes" id="UP000583944">
    <property type="component" value="Unassembled WGS sequence"/>
</dbReference>
<feature type="region of interest" description="Disordered" evidence="1">
    <location>
        <begin position="83"/>
        <end position="161"/>
    </location>
</feature>
<name>A0A7J6XSI9_TRYCR</name>
<protein>
    <submittedName>
        <fullName evidence="2">Uncharacterized protein</fullName>
    </submittedName>
</protein>
<proteinExistence type="predicted"/>
<dbReference type="AlphaFoldDB" id="A0A7J6XSI9"/>
<evidence type="ECO:0000313" key="2">
    <source>
        <dbReference type="EMBL" id="KAF5217407.1"/>
    </source>
</evidence>
<evidence type="ECO:0000313" key="3">
    <source>
        <dbReference type="Proteomes" id="UP000583944"/>
    </source>
</evidence>
<feature type="region of interest" description="Disordered" evidence="1">
    <location>
        <begin position="230"/>
        <end position="254"/>
    </location>
</feature>
<feature type="compositionally biased region" description="Basic and acidic residues" evidence="1">
    <location>
        <begin position="83"/>
        <end position="111"/>
    </location>
</feature>
<dbReference type="VEuPathDB" id="TriTrypDB:ECC02_009708"/>
<accession>A0A7J6XSI9</accession>
<gene>
    <name evidence="2" type="ORF">ECC02_009708</name>
</gene>
<feature type="compositionally biased region" description="Polar residues" evidence="1">
    <location>
        <begin position="231"/>
        <end position="246"/>
    </location>
</feature>
<evidence type="ECO:0000256" key="1">
    <source>
        <dbReference type="SAM" id="MobiDB-lite"/>
    </source>
</evidence>
<sequence length="327" mass="35673">MDGGLGAFILSSPSAGIFSNERRDGLVLFLSVSASGTAMISRVSAFTHTGGQQHRASTNRAHSRRHVVIIVSVVVQWCGADLHSEGHGEQQGRREVRQTHTEGTPHEERAAARHAPYAAHHARQTLQSTAAGGTHTQPCRNTNTQMEEGEANRSGTQGSTACTYGESGPSCRHPSWKTRTHTRCSAHSNTKAKNKFKGEIPAHHVDCWSTGSAANIHHKNNSVSFGPPSYSAHTTSCRPGNHSSSSRTHKNKRRKWNKASNHLFVFLFGCWQMSACVVLFCRGQTFMPGSCVGDFCRVLNYYFFPLVNVSCVGAANNSVCVVPAFRW</sequence>
<comment type="caution">
    <text evidence="2">The sequence shown here is derived from an EMBL/GenBank/DDBJ whole genome shotgun (WGS) entry which is preliminary data.</text>
</comment>
<reference evidence="2 3" key="1">
    <citation type="journal article" date="2019" name="Genome Biol. Evol.">
        <title>Nanopore Sequencing Significantly Improves Genome Assembly of the Protozoan Parasite Trypanosoma cruzi.</title>
        <authorList>
            <person name="Diaz-Viraque F."/>
            <person name="Pita S."/>
            <person name="Greif G."/>
            <person name="de Souza R.C.M."/>
            <person name="Iraola G."/>
            <person name="Robello C."/>
        </authorList>
    </citation>
    <scope>NUCLEOTIDE SEQUENCE [LARGE SCALE GENOMIC DNA]</scope>
    <source>
        <strain evidence="2 3">Berenice</strain>
    </source>
</reference>